<accession>X1ELV6</accession>
<keyword evidence="1" id="KW-0812">Transmembrane</keyword>
<keyword evidence="1" id="KW-0472">Membrane</keyword>
<evidence type="ECO:0000313" key="2">
    <source>
        <dbReference type="EMBL" id="GAH09638.1"/>
    </source>
</evidence>
<feature type="non-terminal residue" evidence="2">
    <location>
        <position position="1"/>
    </location>
</feature>
<organism evidence="2">
    <name type="scientific">marine sediment metagenome</name>
    <dbReference type="NCBI Taxonomy" id="412755"/>
    <lineage>
        <taxon>unclassified sequences</taxon>
        <taxon>metagenomes</taxon>
        <taxon>ecological metagenomes</taxon>
    </lineage>
</organism>
<feature type="transmembrane region" description="Helical" evidence="1">
    <location>
        <begin position="7"/>
        <end position="29"/>
    </location>
</feature>
<keyword evidence="1" id="KW-1133">Transmembrane helix</keyword>
<comment type="caution">
    <text evidence="2">The sequence shown here is derived from an EMBL/GenBank/DDBJ whole genome shotgun (WGS) entry which is preliminary data.</text>
</comment>
<reference evidence="2" key="1">
    <citation type="journal article" date="2014" name="Front. Microbiol.">
        <title>High frequency of phylogenetically diverse reductive dehalogenase-homologous genes in deep subseafloor sedimentary metagenomes.</title>
        <authorList>
            <person name="Kawai M."/>
            <person name="Futagami T."/>
            <person name="Toyoda A."/>
            <person name="Takaki Y."/>
            <person name="Nishi S."/>
            <person name="Hori S."/>
            <person name="Arai W."/>
            <person name="Tsubouchi T."/>
            <person name="Morono Y."/>
            <person name="Uchiyama I."/>
            <person name="Ito T."/>
            <person name="Fujiyama A."/>
            <person name="Inagaki F."/>
            <person name="Takami H."/>
        </authorList>
    </citation>
    <scope>NUCLEOTIDE SEQUENCE</scope>
    <source>
        <strain evidence="2">Expedition CK06-06</strain>
    </source>
</reference>
<dbReference type="EMBL" id="BART01033649">
    <property type="protein sequence ID" value="GAH09638.1"/>
    <property type="molecule type" value="Genomic_DNA"/>
</dbReference>
<sequence length="42" mass="5112">RRNPIPFMTLVIVINVPFYTYLFLTIYGWGIELKQMLLNFIY</sequence>
<gene>
    <name evidence="2" type="ORF">S01H4_57753</name>
</gene>
<dbReference type="AlphaFoldDB" id="X1ELV6"/>
<proteinExistence type="predicted"/>
<name>X1ELV6_9ZZZZ</name>
<protein>
    <submittedName>
        <fullName evidence="2">Uncharacterized protein</fullName>
    </submittedName>
</protein>
<evidence type="ECO:0000256" key="1">
    <source>
        <dbReference type="SAM" id="Phobius"/>
    </source>
</evidence>